<organism evidence="2 3">
    <name type="scientific">Nocardia otitidiscaviarum</name>
    <dbReference type="NCBI Taxonomy" id="1823"/>
    <lineage>
        <taxon>Bacteria</taxon>
        <taxon>Bacillati</taxon>
        <taxon>Actinomycetota</taxon>
        <taxon>Actinomycetes</taxon>
        <taxon>Mycobacteriales</taxon>
        <taxon>Nocardiaceae</taxon>
        <taxon>Nocardia</taxon>
    </lineage>
</organism>
<reference evidence="2 3" key="1">
    <citation type="submission" date="2018-06" db="EMBL/GenBank/DDBJ databases">
        <authorList>
            <consortium name="Pathogen Informatics"/>
            <person name="Doyle S."/>
        </authorList>
    </citation>
    <scope>NUCLEOTIDE SEQUENCE [LARGE SCALE GENOMIC DNA]</scope>
    <source>
        <strain evidence="2 3">NCTC1934</strain>
    </source>
</reference>
<dbReference type="Gene3D" id="3.90.1200.10">
    <property type="match status" value="1"/>
</dbReference>
<evidence type="ECO:0000313" key="3">
    <source>
        <dbReference type="Proteomes" id="UP000255467"/>
    </source>
</evidence>
<dbReference type="STRING" id="1406858.GCA_000710895_01158"/>
<dbReference type="SUPFAM" id="SSF56112">
    <property type="entry name" value="Protein kinase-like (PK-like)"/>
    <property type="match status" value="1"/>
</dbReference>
<dbReference type="AlphaFoldDB" id="A0A378Y9I0"/>
<dbReference type="InterPro" id="IPR051678">
    <property type="entry name" value="AGP_Transferase"/>
</dbReference>
<dbReference type="Pfam" id="PF01636">
    <property type="entry name" value="APH"/>
    <property type="match status" value="1"/>
</dbReference>
<dbReference type="InterPro" id="IPR011009">
    <property type="entry name" value="Kinase-like_dom_sf"/>
</dbReference>
<evidence type="ECO:0000313" key="2">
    <source>
        <dbReference type="EMBL" id="SUA73383.1"/>
    </source>
</evidence>
<feature type="domain" description="Aminoglycoside phosphotransferase" evidence="1">
    <location>
        <begin position="38"/>
        <end position="262"/>
    </location>
</feature>
<gene>
    <name evidence="2" type="primary">aacA-aphD</name>
    <name evidence="2" type="ORF">NCTC1934_00822</name>
</gene>
<dbReference type="EMBL" id="UGRY01000002">
    <property type="protein sequence ID" value="SUA73383.1"/>
    <property type="molecule type" value="Genomic_DNA"/>
</dbReference>
<dbReference type="Proteomes" id="UP000255467">
    <property type="component" value="Unassembled WGS sequence"/>
</dbReference>
<dbReference type="InterPro" id="IPR002575">
    <property type="entry name" value="Aminoglycoside_PTrfase"/>
</dbReference>
<name>A0A378Y9I0_9NOCA</name>
<dbReference type="PANTHER" id="PTHR21310">
    <property type="entry name" value="AMINOGLYCOSIDE PHOSPHOTRANSFERASE-RELATED-RELATED"/>
    <property type="match status" value="1"/>
</dbReference>
<sequence length="318" mass="34745">MDMSASIELPGDWDGRVRGALAGAGELGVELAAGEIAVLGAGMESVAMIVAVGERRYVMRLPKGEWGAEGMVREARLLPELGPRVGLPIPRFAFTAPNPLGPGEFCVYPVVPGEVVLPEEWHRRGLLGAGTARQVAEFLEQVHAFPVERAVELGVEVADFRADFSETLDMLEDEVVPLLDAQRGRRLVAVYERYLGDAENFAYRPTLIHGDVSLDHLLIEGDRISGVIDFGDTQVGDPDYDLCYLWAEAGADFVRQVQQGRGRELDASLVRKLEFWTCADPADDILHGIENDMPDLREQSLGRLVRALDGLTDQAGVL</sequence>
<protein>
    <submittedName>
        <fullName evidence="2">Bifunctional AAC/APH</fullName>
    </submittedName>
</protein>
<dbReference type="Gene3D" id="3.30.200.20">
    <property type="entry name" value="Phosphorylase Kinase, domain 1"/>
    <property type="match status" value="1"/>
</dbReference>
<evidence type="ECO:0000259" key="1">
    <source>
        <dbReference type="Pfam" id="PF01636"/>
    </source>
</evidence>
<proteinExistence type="predicted"/>
<keyword evidence="3" id="KW-1185">Reference proteome</keyword>
<accession>A0A378Y9I0</accession>